<keyword evidence="8" id="KW-0067">ATP-binding</keyword>
<dbReference type="SMART" id="SM00331">
    <property type="entry name" value="PP2C_SIG"/>
    <property type="match status" value="1"/>
</dbReference>
<evidence type="ECO:0000313" key="18">
    <source>
        <dbReference type="Proteomes" id="UP000301309"/>
    </source>
</evidence>
<protein>
    <recommendedName>
        <fullName evidence="1">protein-serine/threonine phosphatase</fullName>
        <ecNumber evidence="1">3.1.3.16</ecNumber>
    </recommendedName>
    <alternativeName>
        <fullName evidence="15">Protein-serine/threonine phosphatase</fullName>
    </alternativeName>
    <alternativeName>
        <fullName evidence="14">Serine/threonine-protein kinase</fullName>
    </alternativeName>
</protein>
<dbReference type="InterPro" id="IPR001932">
    <property type="entry name" value="PPM-type_phosphatase-like_dom"/>
</dbReference>
<accession>A0A4D4KM95</accession>
<keyword evidence="2" id="KW-0597">Phosphoprotein</keyword>
<keyword evidence="6" id="KW-0418">Kinase</keyword>
<dbReference type="SUPFAM" id="SSF55785">
    <property type="entry name" value="PYP-like sensor domain (PAS domain)"/>
    <property type="match status" value="1"/>
</dbReference>
<dbReference type="InterPro" id="IPR036890">
    <property type="entry name" value="HATPase_C_sf"/>
</dbReference>
<dbReference type="Pfam" id="PF13185">
    <property type="entry name" value="GAF_2"/>
    <property type="match status" value="1"/>
</dbReference>
<dbReference type="PROSITE" id="PS50113">
    <property type="entry name" value="PAC"/>
    <property type="match status" value="1"/>
</dbReference>
<dbReference type="InterPro" id="IPR003018">
    <property type="entry name" value="GAF"/>
</dbReference>
<dbReference type="SMART" id="SM00065">
    <property type="entry name" value="GAF"/>
    <property type="match status" value="1"/>
</dbReference>
<comment type="caution">
    <text evidence="17">The sequence shown here is derived from an EMBL/GenBank/DDBJ whole genome shotgun (WGS) entry which is preliminary data.</text>
</comment>
<dbReference type="FunFam" id="3.30.565.10:FF:000028">
    <property type="entry name" value="PAS sensor protein"/>
    <property type="match status" value="1"/>
</dbReference>
<gene>
    <name evidence="17" type="ORF">SVIO_003550</name>
</gene>
<evidence type="ECO:0000256" key="3">
    <source>
        <dbReference type="ARBA" id="ARBA00022679"/>
    </source>
</evidence>
<evidence type="ECO:0000256" key="2">
    <source>
        <dbReference type="ARBA" id="ARBA00022553"/>
    </source>
</evidence>
<dbReference type="NCBIfam" id="TIGR00229">
    <property type="entry name" value="sensory_box"/>
    <property type="match status" value="1"/>
</dbReference>
<dbReference type="SUPFAM" id="SSF55781">
    <property type="entry name" value="GAF domain-like"/>
    <property type="match status" value="1"/>
</dbReference>
<dbReference type="InterPro" id="IPR052016">
    <property type="entry name" value="Bact_Sigma-Reg"/>
</dbReference>
<dbReference type="AlphaFoldDB" id="A0A4D4KM95"/>
<dbReference type="Gene3D" id="3.30.450.40">
    <property type="match status" value="1"/>
</dbReference>
<proteinExistence type="predicted"/>
<dbReference type="InterPro" id="IPR000014">
    <property type="entry name" value="PAS"/>
</dbReference>
<dbReference type="InterPro" id="IPR013655">
    <property type="entry name" value="PAS_fold_3"/>
</dbReference>
<organism evidence="17 18">
    <name type="scientific">Streptomyces violaceusniger</name>
    <dbReference type="NCBI Taxonomy" id="68280"/>
    <lineage>
        <taxon>Bacteria</taxon>
        <taxon>Bacillati</taxon>
        <taxon>Actinomycetota</taxon>
        <taxon>Actinomycetes</taxon>
        <taxon>Kitasatosporales</taxon>
        <taxon>Streptomycetaceae</taxon>
        <taxon>Streptomyces</taxon>
        <taxon>Streptomyces violaceusniger group</taxon>
    </lineage>
</organism>
<dbReference type="SMART" id="SM00086">
    <property type="entry name" value="PAC"/>
    <property type="match status" value="1"/>
</dbReference>
<sequence>MSGERPYGGRLDLLRAVGDETGGRKALRIALDQAVAGLAGLGGMVHLGGPGSGHLYLAAHSGLSEAQAEAWQSIRCEERVAPALALCGDTAAWSPLPSDAGSGERPRTFSVGTGLTAAPITTPGGPQGALSVLVTTPDGPGARERSLLRAVARWASDRLSRPAVPGGVAAAWAPLSHSRLQRSRTGTGIGAWTWDFATGAMTWDDTALAILSAAPGPYDGRFEAWMSRVHPEDLPGVLAAGERAIRTGSPFGVEYRVRRPDGRYRWVEARGRTLLGEDGAPYRMVGTLQDITGRHAASPSEPVPAPAAEGVLTLDRAGCVSYLSQEAEHLLAPSPPPLGAVLWEAVPELRALGLEAACWQAVADGLPLGFDTRWPTAADSHHIRLDPVPDGLSVHISDATRERDAERALGQRANRLEELAGALAAAATVQAVVDAFADRALPLFGATGLLVQRVKGAYFETVGSRGYTHDFVKLLEAPGHPRTNPLTEALRSAVPLFIASPEEFVERFPELGHLPAASGKNAWAFLPLIVSGEPIGYCSVSFGHPRVLTGEERTLLTALSGLLAQALARARLYDAEHRHAQELQRELLPRSLPALPTVTASARYLPVSESAEVGGDWYDLIPLSGGRVALVIGDVMGHGLSEAATMGRLRTAVRTLADLEMSPDELLSHLNDLVSGLGDDFYATCLYAEYDPTSQICSLARAGHPSPAVVRADGTVAFPELPIAPPLGAATPPFDTCELTLAGDSLLVLYTDGLVEAPGRDIEHGMGDLARNITAALGHTPPGSVVLERLCDTLLAALLPAGQRTNDDAALLIARLRPMSGDDIASWALPDDPQAAGQARDLVRGQLGVWGIDSLTTTTELLVSELVGNVVRHAKGPVGLRLLHSRTLICEVSDGSPATPRIRRAADTDEGGRGLQLVAALAHRWGARYTLEGKCIWTEQLLP</sequence>
<dbReference type="InterPro" id="IPR035965">
    <property type="entry name" value="PAS-like_dom_sf"/>
</dbReference>
<evidence type="ECO:0000313" key="17">
    <source>
        <dbReference type="EMBL" id="GDY49732.1"/>
    </source>
</evidence>
<dbReference type="FunFam" id="3.60.40.10:FF:000005">
    <property type="entry name" value="Serine/threonine protein phosphatase"/>
    <property type="match status" value="1"/>
</dbReference>
<dbReference type="PANTHER" id="PTHR43156">
    <property type="entry name" value="STAGE II SPORULATION PROTEIN E-RELATED"/>
    <property type="match status" value="1"/>
</dbReference>
<dbReference type="InterPro" id="IPR036457">
    <property type="entry name" value="PPM-type-like_dom_sf"/>
</dbReference>
<keyword evidence="5" id="KW-0547">Nucleotide-binding</keyword>
<dbReference type="CDD" id="cd16936">
    <property type="entry name" value="HATPase_RsbW-like"/>
    <property type="match status" value="1"/>
</dbReference>
<keyword evidence="3" id="KW-0808">Transferase</keyword>
<dbReference type="EMBL" id="BJHW01000001">
    <property type="protein sequence ID" value="GDY49732.1"/>
    <property type="molecule type" value="Genomic_DNA"/>
</dbReference>
<dbReference type="GO" id="GO:0005524">
    <property type="term" value="F:ATP binding"/>
    <property type="evidence" value="ECO:0007669"/>
    <property type="project" value="UniProtKB-KW"/>
</dbReference>
<dbReference type="Gene3D" id="3.60.40.10">
    <property type="entry name" value="PPM-type phosphatase domain"/>
    <property type="match status" value="1"/>
</dbReference>
<keyword evidence="11" id="KW-0464">Manganese</keyword>
<keyword evidence="7" id="KW-0378">Hydrolase</keyword>
<dbReference type="Proteomes" id="UP000301309">
    <property type="component" value="Unassembled WGS sequence"/>
</dbReference>
<evidence type="ECO:0000256" key="15">
    <source>
        <dbReference type="ARBA" id="ARBA00081350"/>
    </source>
</evidence>
<dbReference type="InterPro" id="IPR003594">
    <property type="entry name" value="HATPase_dom"/>
</dbReference>
<name>A0A4D4KM95_STRVO</name>
<keyword evidence="10" id="KW-0904">Protein phosphatase</keyword>
<evidence type="ECO:0000256" key="12">
    <source>
        <dbReference type="ARBA" id="ARBA00047761"/>
    </source>
</evidence>
<keyword evidence="18" id="KW-1185">Reference proteome</keyword>
<dbReference type="Gene3D" id="2.10.70.100">
    <property type="match status" value="1"/>
</dbReference>
<dbReference type="RefSeq" id="WP_344598804.1">
    <property type="nucleotide sequence ID" value="NZ_BAAASO010000086.1"/>
</dbReference>
<dbReference type="CDD" id="cd00130">
    <property type="entry name" value="PAS"/>
    <property type="match status" value="1"/>
</dbReference>
<dbReference type="EC" id="3.1.3.16" evidence="1"/>
<evidence type="ECO:0000256" key="7">
    <source>
        <dbReference type="ARBA" id="ARBA00022801"/>
    </source>
</evidence>
<evidence type="ECO:0000256" key="1">
    <source>
        <dbReference type="ARBA" id="ARBA00013081"/>
    </source>
</evidence>
<dbReference type="InterPro" id="IPR001610">
    <property type="entry name" value="PAC"/>
</dbReference>
<evidence type="ECO:0000256" key="13">
    <source>
        <dbReference type="ARBA" id="ARBA00056274"/>
    </source>
</evidence>
<dbReference type="GO" id="GO:0004722">
    <property type="term" value="F:protein serine/threonine phosphatase activity"/>
    <property type="evidence" value="ECO:0007669"/>
    <property type="project" value="UniProtKB-EC"/>
</dbReference>
<evidence type="ECO:0000256" key="5">
    <source>
        <dbReference type="ARBA" id="ARBA00022741"/>
    </source>
</evidence>
<evidence type="ECO:0000256" key="11">
    <source>
        <dbReference type="ARBA" id="ARBA00023211"/>
    </source>
</evidence>
<comment type="function">
    <text evidence="13">Primarily acts as an independent SigF regulator that is sensitive to the osmosensory signal, mediating the cross talk of PknD with the SigF regulon. Possesses both phosphatase and kinase activities. The kinase domain functions as a classic anti-sigma factor-like kinase to phosphorylate the anti-anti-sigma factor domain at the canonical regulatory site, and the phosphatase domain antagonizes this activity.</text>
</comment>
<reference evidence="17 18" key="1">
    <citation type="journal article" date="2020" name="Int. J. Syst. Evol. Microbiol.">
        <title>Reclassification of Streptomyces castelarensis and Streptomyces sporoclivatus as later heterotypic synonyms of Streptomyces antimycoticus.</title>
        <authorList>
            <person name="Komaki H."/>
            <person name="Tamura T."/>
        </authorList>
    </citation>
    <scope>NUCLEOTIDE SEQUENCE [LARGE SCALE GENOMIC DNA]</scope>
    <source>
        <strain evidence="17 18">NBRC 13459</strain>
    </source>
</reference>
<comment type="catalytic activity">
    <reaction evidence="12">
        <text>O-phospho-L-seryl-[protein] + H2O = L-seryl-[protein] + phosphate</text>
        <dbReference type="Rhea" id="RHEA:20629"/>
        <dbReference type="Rhea" id="RHEA-COMP:9863"/>
        <dbReference type="Rhea" id="RHEA-COMP:11604"/>
        <dbReference type="ChEBI" id="CHEBI:15377"/>
        <dbReference type="ChEBI" id="CHEBI:29999"/>
        <dbReference type="ChEBI" id="CHEBI:43474"/>
        <dbReference type="ChEBI" id="CHEBI:83421"/>
        <dbReference type="EC" id="3.1.3.16"/>
    </reaction>
</comment>
<dbReference type="GO" id="GO:0046872">
    <property type="term" value="F:metal ion binding"/>
    <property type="evidence" value="ECO:0007669"/>
    <property type="project" value="UniProtKB-KW"/>
</dbReference>
<evidence type="ECO:0000256" key="9">
    <source>
        <dbReference type="ARBA" id="ARBA00022842"/>
    </source>
</evidence>
<dbReference type="Pfam" id="PF13581">
    <property type="entry name" value="HATPase_c_2"/>
    <property type="match status" value="1"/>
</dbReference>
<evidence type="ECO:0000256" key="8">
    <source>
        <dbReference type="ARBA" id="ARBA00022840"/>
    </source>
</evidence>
<dbReference type="Gene3D" id="3.30.450.20">
    <property type="entry name" value="PAS domain"/>
    <property type="match status" value="2"/>
</dbReference>
<dbReference type="InterPro" id="IPR029016">
    <property type="entry name" value="GAF-like_dom_sf"/>
</dbReference>
<dbReference type="SUPFAM" id="SSF81606">
    <property type="entry name" value="PP2C-like"/>
    <property type="match status" value="1"/>
</dbReference>
<feature type="domain" description="PAC" evidence="16">
    <location>
        <begin position="251"/>
        <end position="303"/>
    </location>
</feature>
<evidence type="ECO:0000256" key="4">
    <source>
        <dbReference type="ARBA" id="ARBA00022723"/>
    </source>
</evidence>
<evidence type="ECO:0000256" key="14">
    <source>
        <dbReference type="ARBA" id="ARBA00075117"/>
    </source>
</evidence>
<evidence type="ECO:0000256" key="6">
    <source>
        <dbReference type="ARBA" id="ARBA00022777"/>
    </source>
</evidence>
<dbReference type="Pfam" id="PF07228">
    <property type="entry name" value="SpoIIE"/>
    <property type="match status" value="1"/>
</dbReference>
<dbReference type="PANTHER" id="PTHR43156:SF2">
    <property type="entry name" value="STAGE II SPORULATION PROTEIN E"/>
    <property type="match status" value="1"/>
</dbReference>
<dbReference type="GO" id="GO:0016301">
    <property type="term" value="F:kinase activity"/>
    <property type="evidence" value="ECO:0007669"/>
    <property type="project" value="UniProtKB-KW"/>
</dbReference>
<dbReference type="Gene3D" id="3.30.565.10">
    <property type="entry name" value="Histidine kinase-like ATPase, C-terminal domain"/>
    <property type="match status" value="1"/>
</dbReference>
<keyword evidence="4" id="KW-0479">Metal-binding</keyword>
<keyword evidence="9" id="KW-0460">Magnesium</keyword>
<dbReference type="Pfam" id="PF08447">
    <property type="entry name" value="PAS_3"/>
    <property type="match status" value="1"/>
</dbReference>
<dbReference type="InterPro" id="IPR000700">
    <property type="entry name" value="PAS-assoc_C"/>
</dbReference>
<evidence type="ECO:0000259" key="16">
    <source>
        <dbReference type="PROSITE" id="PS50113"/>
    </source>
</evidence>
<evidence type="ECO:0000256" key="10">
    <source>
        <dbReference type="ARBA" id="ARBA00022912"/>
    </source>
</evidence>